<gene>
    <name evidence="2" type="ORF">L323_20350</name>
</gene>
<dbReference type="EMBL" id="ATAY01000103">
    <property type="protein sequence ID" value="EPR07492.1"/>
    <property type="molecule type" value="Genomic_DNA"/>
</dbReference>
<keyword evidence="1" id="KW-0732">Signal</keyword>
<sequence>MKKSIICIVLAFCFACCLGFRGNNSVNASYGLCIKSSVSWNNQTYMVYVPTAGVNDSVKKEFDKIQKYIEKVLDSKKSLYKIKGYSTSKNIAYKVGKYYYMCKAVKTNTKN</sequence>
<protein>
    <recommendedName>
        <fullName evidence="4">Lipoprotein</fullName>
    </recommendedName>
</protein>
<evidence type="ECO:0000256" key="1">
    <source>
        <dbReference type="SAM" id="SignalP"/>
    </source>
</evidence>
<dbReference type="STRING" id="1330534.L323_20350"/>
<proteinExistence type="predicted"/>
<organism evidence="2 3">
    <name type="scientific">Ruminiclostridium papyrosolvens C7</name>
    <dbReference type="NCBI Taxonomy" id="1330534"/>
    <lineage>
        <taxon>Bacteria</taxon>
        <taxon>Bacillati</taxon>
        <taxon>Bacillota</taxon>
        <taxon>Clostridia</taxon>
        <taxon>Eubacteriales</taxon>
        <taxon>Oscillospiraceae</taxon>
        <taxon>Ruminiclostridium</taxon>
    </lineage>
</organism>
<dbReference type="AlphaFoldDB" id="U4QXF6"/>
<comment type="caution">
    <text evidence="2">The sequence shown here is derived from an EMBL/GenBank/DDBJ whole genome shotgun (WGS) entry which is preliminary data.</text>
</comment>
<evidence type="ECO:0008006" key="4">
    <source>
        <dbReference type="Google" id="ProtNLM"/>
    </source>
</evidence>
<evidence type="ECO:0000313" key="2">
    <source>
        <dbReference type="EMBL" id="EPR07492.1"/>
    </source>
</evidence>
<accession>U4QXF6</accession>
<feature type="chain" id="PRO_5004654199" description="Lipoprotein" evidence="1">
    <location>
        <begin position="29"/>
        <end position="111"/>
    </location>
</feature>
<reference evidence="2 3" key="1">
    <citation type="journal article" date="2013" name="Genome Announc.">
        <title>Draft Genome Sequence of the Cellulolytic Bacterium Clostridium papyrosolvens C7 (ATCC 700395).</title>
        <authorList>
            <person name="Zepeda V."/>
            <person name="Dassa B."/>
            <person name="Borovok I."/>
            <person name="Lamed R."/>
            <person name="Bayer E.A."/>
            <person name="Cate J.H."/>
        </authorList>
    </citation>
    <scope>NUCLEOTIDE SEQUENCE [LARGE SCALE GENOMIC DNA]</scope>
    <source>
        <strain evidence="2 3">C7</strain>
    </source>
</reference>
<name>U4QXF6_9FIRM</name>
<evidence type="ECO:0000313" key="3">
    <source>
        <dbReference type="Proteomes" id="UP000016860"/>
    </source>
</evidence>
<dbReference type="PATRIC" id="fig|1330534.3.peg.4038"/>
<dbReference type="RefSeq" id="WP_020817410.1">
    <property type="nucleotide sequence ID" value="NZ_ATAY01000103.1"/>
</dbReference>
<feature type="signal peptide" evidence="1">
    <location>
        <begin position="1"/>
        <end position="28"/>
    </location>
</feature>
<dbReference type="Proteomes" id="UP000016860">
    <property type="component" value="Unassembled WGS sequence"/>
</dbReference>